<evidence type="ECO:0000256" key="1">
    <source>
        <dbReference type="ARBA" id="ARBA00023015"/>
    </source>
</evidence>
<gene>
    <name evidence="5" type="ORF">H9647_25010</name>
</gene>
<keyword evidence="1" id="KW-0805">Transcription regulation</keyword>
<dbReference type="InterPro" id="IPR036388">
    <property type="entry name" value="WH-like_DNA-bd_sf"/>
</dbReference>
<keyword evidence="6" id="KW-1185">Reference proteome</keyword>
<keyword evidence="3" id="KW-0804">Transcription</keyword>
<evidence type="ECO:0000259" key="4">
    <source>
        <dbReference type="PROSITE" id="PS50995"/>
    </source>
</evidence>
<dbReference type="PANTHER" id="PTHR35790:SF4">
    <property type="entry name" value="HTH-TYPE TRANSCRIPTIONAL REGULATOR PCHR"/>
    <property type="match status" value="1"/>
</dbReference>
<dbReference type="PANTHER" id="PTHR35790">
    <property type="entry name" value="HTH-TYPE TRANSCRIPTIONAL REGULATOR PCHR"/>
    <property type="match status" value="1"/>
</dbReference>
<dbReference type="InterPro" id="IPR023187">
    <property type="entry name" value="Tscrpt_reg_MarR-type_CS"/>
</dbReference>
<evidence type="ECO:0000256" key="2">
    <source>
        <dbReference type="ARBA" id="ARBA00023125"/>
    </source>
</evidence>
<keyword evidence="2" id="KW-0238">DNA-binding</keyword>
<dbReference type="RefSeq" id="WP_191805137.1">
    <property type="nucleotide sequence ID" value="NZ_JACSQL010000027.1"/>
</dbReference>
<sequence length="221" mass="25243">MNENIEQRILITEIIGNIAAMQKKIQAEGEDEEKNWMIKNASEPAVIEFLKEATVQMLHVLDAIGELEPVNGITISKRFGIPRGSVSKNTRRLVELGFIKTETLPDNKKEVLFHLTSSGQQVFELHQQLHAHIDNNIRSYLGQYDLEQIRFLAMLMKDTLATSWVQAEADDDKNQEKSQMSSNSLSGDLEETNEILTMLRKLDSKKLSRAKELIRLAFFED</sequence>
<evidence type="ECO:0000256" key="3">
    <source>
        <dbReference type="ARBA" id="ARBA00023163"/>
    </source>
</evidence>
<evidence type="ECO:0000313" key="6">
    <source>
        <dbReference type="Proteomes" id="UP000608071"/>
    </source>
</evidence>
<dbReference type="PROSITE" id="PS50995">
    <property type="entry name" value="HTH_MARR_2"/>
    <property type="match status" value="1"/>
</dbReference>
<name>A0ABR8T7J9_9BACL</name>
<proteinExistence type="predicted"/>
<dbReference type="Gene3D" id="1.10.10.10">
    <property type="entry name" value="Winged helix-like DNA-binding domain superfamily/Winged helix DNA-binding domain"/>
    <property type="match status" value="1"/>
</dbReference>
<dbReference type="SMART" id="SM00347">
    <property type="entry name" value="HTH_MARR"/>
    <property type="match status" value="1"/>
</dbReference>
<evidence type="ECO:0000313" key="5">
    <source>
        <dbReference type="EMBL" id="MBD7971324.1"/>
    </source>
</evidence>
<feature type="domain" description="HTH marR-type" evidence="4">
    <location>
        <begin position="11"/>
        <end position="161"/>
    </location>
</feature>
<dbReference type="SUPFAM" id="SSF46785">
    <property type="entry name" value="Winged helix' DNA-binding domain"/>
    <property type="match status" value="1"/>
</dbReference>
<dbReference type="InterPro" id="IPR000835">
    <property type="entry name" value="HTH_MarR-typ"/>
</dbReference>
<reference evidence="5 6" key="1">
    <citation type="submission" date="2020-08" db="EMBL/GenBank/DDBJ databases">
        <title>A Genomic Blueprint of the Chicken Gut Microbiome.</title>
        <authorList>
            <person name="Gilroy R."/>
            <person name="Ravi A."/>
            <person name="Getino M."/>
            <person name="Pursley I."/>
            <person name="Horton D.L."/>
            <person name="Alikhan N.-F."/>
            <person name="Baker D."/>
            <person name="Gharbi K."/>
            <person name="Hall N."/>
            <person name="Watson M."/>
            <person name="Adriaenssens E.M."/>
            <person name="Foster-Nyarko E."/>
            <person name="Jarju S."/>
            <person name="Secka A."/>
            <person name="Antonio M."/>
            <person name="Oren A."/>
            <person name="Chaudhuri R."/>
            <person name="La Ragione R.M."/>
            <person name="Hildebrand F."/>
            <person name="Pallen M.J."/>
        </authorList>
    </citation>
    <scope>NUCLEOTIDE SEQUENCE [LARGE SCALE GENOMIC DNA]</scope>
    <source>
        <strain evidence="5 6">Sa2BVA9</strain>
    </source>
</reference>
<organism evidence="5 6">
    <name type="scientific">Paenibacillus gallinarum</name>
    <dbReference type="NCBI Taxonomy" id="2762232"/>
    <lineage>
        <taxon>Bacteria</taxon>
        <taxon>Bacillati</taxon>
        <taxon>Bacillota</taxon>
        <taxon>Bacilli</taxon>
        <taxon>Bacillales</taxon>
        <taxon>Paenibacillaceae</taxon>
        <taxon>Paenibacillus</taxon>
    </lineage>
</organism>
<dbReference type="InterPro" id="IPR036390">
    <property type="entry name" value="WH_DNA-bd_sf"/>
</dbReference>
<dbReference type="PROSITE" id="PS01117">
    <property type="entry name" value="HTH_MARR_1"/>
    <property type="match status" value="1"/>
</dbReference>
<dbReference type="EMBL" id="JACSQL010000027">
    <property type="protein sequence ID" value="MBD7971324.1"/>
    <property type="molecule type" value="Genomic_DNA"/>
</dbReference>
<accession>A0ABR8T7J9</accession>
<dbReference type="InterPro" id="IPR052067">
    <property type="entry name" value="Metal_resp_HTH_trans_reg"/>
</dbReference>
<dbReference type="Proteomes" id="UP000608071">
    <property type="component" value="Unassembled WGS sequence"/>
</dbReference>
<comment type="caution">
    <text evidence="5">The sequence shown here is derived from an EMBL/GenBank/DDBJ whole genome shotgun (WGS) entry which is preliminary data.</text>
</comment>
<dbReference type="Pfam" id="PF13463">
    <property type="entry name" value="HTH_27"/>
    <property type="match status" value="1"/>
</dbReference>
<protein>
    <submittedName>
        <fullName evidence="5">MarR family transcriptional regulator</fullName>
    </submittedName>
</protein>